<keyword evidence="3" id="KW-1185">Reference proteome</keyword>
<reference evidence="2 3" key="1">
    <citation type="journal article" date="2018" name="Sci. Rep.">
        <title>Comparative genomics provides insights into the lifestyle and reveals functional heterogeneity of dark septate endophytic fungi.</title>
        <authorList>
            <person name="Knapp D.G."/>
            <person name="Nemeth J.B."/>
            <person name="Barry K."/>
            <person name="Hainaut M."/>
            <person name="Henrissat B."/>
            <person name="Johnson J."/>
            <person name="Kuo A."/>
            <person name="Lim J.H.P."/>
            <person name="Lipzen A."/>
            <person name="Nolan M."/>
            <person name="Ohm R.A."/>
            <person name="Tamas L."/>
            <person name="Grigoriev I.V."/>
            <person name="Spatafora J.W."/>
            <person name="Nagy L.G."/>
            <person name="Kovacs G.M."/>
        </authorList>
    </citation>
    <scope>NUCLEOTIDE SEQUENCE [LARGE SCALE GENOMIC DNA]</scope>
    <source>
        <strain evidence="2 3">DSE2036</strain>
    </source>
</reference>
<accession>A0A2V1DND7</accession>
<protein>
    <submittedName>
        <fullName evidence="2">Uncharacterized protein</fullName>
    </submittedName>
</protein>
<evidence type="ECO:0000313" key="3">
    <source>
        <dbReference type="Proteomes" id="UP000244855"/>
    </source>
</evidence>
<evidence type="ECO:0000256" key="1">
    <source>
        <dbReference type="SAM" id="MobiDB-lite"/>
    </source>
</evidence>
<name>A0A2V1DND7_9PLEO</name>
<feature type="compositionally biased region" description="Polar residues" evidence="1">
    <location>
        <begin position="10"/>
        <end position="21"/>
    </location>
</feature>
<dbReference type="Proteomes" id="UP000244855">
    <property type="component" value="Unassembled WGS sequence"/>
</dbReference>
<dbReference type="AlphaFoldDB" id="A0A2V1DND7"/>
<gene>
    <name evidence="2" type="ORF">DM02DRAFT_614938</name>
</gene>
<sequence length="104" mass="12029">MHKLEVRTPVSLSHFPNDSRSPMQSPIIVVVIPWTTYPQPRQAKTTIHYTIRETRAAPARKDSSDLHASRITSIESEIDTGVMNRWLLRPKARKSMFIPKRRPL</sequence>
<feature type="region of interest" description="Disordered" evidence="1">
    <location>
        <begin position="1"/>
        <end position="21"/>
    </location>
</feature>
<proteinExistence type="predicted"/>
<organism evidence="2 3">
    <name type="scientific">Periconia macrospinosa</name>
    <dbReference type="NCBI Taxonomy" id="97972"/>
    <lineage>
        <taxon>Eukaryota</taxon>
        <taxon>Fungi</taxon>
        <taxon>Dikarya</taxon>
        <taxon>Ascomycota</taxon>
        <taxon>Pezizomycotina</taxon>
        <taxon>Dothideomycetes</taxon>
        <taxon>Pleosporomycetidae</taxon>
        <taxon>Pleosporales</taxon>
        <taxon>Massarineae</taxon>
        <taxon>Periconiaceae</taxon>
        <taxon>Periconia</taxon>
    </lineage>
</organism>
<evidence type="ECO:0000313" key="2">
    <source>
        <dbReference type="EMBL" id="PVH99610.1"/>
    </source>
</evidence>
<dbReference type="EMBL" id="KZ805389">
    <property type="protein sequence ID" value="PVH99610.1"/>
    <property type="molecule type" value="Genomic_DNA"/>
</dbReference>